<sequence>MDFVVGLPTSPSKRNVIWVISINEVCSFSGCVNRLTSQCAYFYYLRSRPSFQLEILKAIARIVGYEVEFEHNFFQSSSQITPYEALYGRWCRMLLC</sequence>
<keyword evidence="1" id="KW-0695">RNA-directed DNA polymerase</keyword>
<accession>A0A5B6VD75</accession>
<dbReference type="Proteomes" id="UP000325315">
    <property type="component" value="Unassembled WGS sequence"/>
</dbReference>
<comment type="caution">
    <text evidence="1">The sequence shown here is derived from an EMBL/GenBank/DDBJ whole genome shotgun (WGS) entry which is preliminary data.</text>
</comment>
<dbReference type="OrthoDB" id="115435at2759"/>
<keyword evidence="2" id="KW-1185">Reference proteome</keyword>
<keyword evidence="1" id="KW-0808">Transferase</keyword>
<dbReference type="EMBL" id="SMMG02000007">
    <property type="protein sequence ID" value="KAA3466991.1"/>
    <property type="molecule type" value="Genomic_DNA"/>
</dbReference>
<evidence type="ECO:0000313" key="1">
    <source>
        <dbReference type="EMBL" id="KAA3466991.1"/>
    </source>
</evidence>
<keyword evidence="1" id="KW-0548">Nucleotidyltransferase</keyword>
<name>A0A5B6VD75_9ROSI</name>
<reference evidence="2" key="1">
    <citation type="journal article" date="2019" name="Plant Biotechnol. J.">
        <title>Genome sequencing of the Australian wild diploid species Gossypium australe highlights disease resistance and delayed gland morphogenesis.</title>
        <authorList>
            <person name="Cai Y."/>
            <person name="Cai X."/>
            <person name="Wang Q."/>
            <person name="Wang P."/>
            <person name="Zhang Y."/>
            <person name="Cai C."/>
            <person name="Xu Y."/>
            <person name="Wang K."/>
            <person name="Zhou Z."/>
            <person name="Wang C."/>
            <person name="Geng S."/>
            <person name="Li B."/>
            <person name="Dong Q."/>
            <person name="Hou Y."/>
            <person name="Wang H."/>
            <person name="Ai P."/>
            <person name="Liu Z."/>
            <person name="Yi F."/>
            <person name="Sun M."/>
            <person name="An G."/>
            <person name="Cheng J."/>
            <person name="Zhang Y."/>
            <person name="Shi Q."/>
            <person name="Xie Y."/>
            <person name="Shi X."/>
            <person name="Chang Y."/>
            <person name="Huang F."/>
            <person name="Chen Y."/>
            <person name="Hong S."/>
            <person name="Mi L."/>
            <person name="Sun Q."/>
            <person name="Zhang L."/>
            <person name="Zhou B."/>
            <person name="Peng R."/>
            <person name="Zhang X."/>
            <person name="Liu F."/>
        </authorList>
    </citation>
    <scope>NUCLEOTIDE SEQUENCE [LARGE SCALE GENOMIC DNA]</scope>
    <source>
        <strain evidence="2">cv. PA1801</strain>
    </source>
</reference>
<dbReference type="GO" id="GO:0003964">
    <property type="term" value="F:RNA-directed DNA polymerase activity"/>
    <property type="evidence" value="ECO:0007669"/>
    <property type="project" value="UniProtKB-KW"/>
</dbReference>
<protein>
    <submittedName>
        <fullName evidence="1">Reverse transcriptase</fullName>
    </submittedName>
</protein>
<organism evidence="1 2">
    <name type="scientific">Gossypium australe</name>
    <dbReference type="NCBI Taxonomy" id="47621"/>
    <lineage>
        <taxon>Eukaryota</taxon>
        <taxon>Viridiplantae</taxon>
        <taxon>Streptophyta</taxon>
        <taxon>Embryophyta</taxon>
        <taxon>Tracheophyta</taxon>
        <taxon>Spermatophyta</taxon>
        <taxon>Magnoliopsida</taxon>
        <taxon>eudicotyledons</taxon>
        <taxon>Gunneridae</taxon>
        <taxon>Pentapetalae</taxon>
        <taxon>rosids</taxon>
        <taxon>malvids</taxon>
        <taxon>Malvales</taxon>
        <taxon>Malvaceae</taxon>
        <taxon>Malvoideae</taxon>
        <taxon>Gossypium</taxon>
    </lineage>
</organism>
<evidence type="ECO:0000313" key="2">
    <source>
        <dbReference type="Proteomes" id="UP000325315"/>
    </source>
</evidence>
<gene>
    <name evidence="1" type="ORF">EPI10_002043</name>
</gene>
<proteinExistence type="predicted"/>
<dbReference type="AlphaFoldDB" id="A0A5B6VD75"/>